<organism evidence="1 4">
    <name type="scientific">Pseudoalteromonas aurantia</name>
    <dbReference type="NCBI Taxonomy" id="43654"/>
    <lineage>
        <taxon>Bacteria</taxon>
        <taxon>Pseudomonadati</taxon>
        <taxon>Pseudomonadota</taxon>
        <taxon>Gammaproteobacteria</taxon>
        <taxon>Alteromonadales</taxon>
        <taxon>Pseudoalteromonadaceae</taxon>
        <taxon>Pseudoalteromonas</taxon>
    </lineage>
</organism>
<name>A0A5S3VE64_9GAMM</name>
<gene>
    <name evidence="1" type="ORF">CWC19_00460</name>
    <name evidence="2" type="ORF">CWC20_14315</name>
</gene>
<reference evidence="3 4" key="1">
    <citation type="submission" date="2018-01" db="EMBL/GenBank/DDBJ databases">
        <authorList>
            <person name="Paulsen S."/>
            <person name="Gram L.K."/>
        </authorList>
    </citation>
    <scope>NUCLEOTIDE SEQUENCE [LARGE SCALE GENOMIC DNA]</scope>
    <source>
        <strain evidence="1 4">S3790</strain>
        <strain evidence="2 3">S3895</strain>
    </source>
</reference>
<dbReference type="OrthoDB" id="5890620at2"/>
<dbReference type="EMBL" id="PNBW01000070">
    <property type="protein sequence ID" value="TMO72957.1"/>
    <property type="molecule type" value="Genomic_DNA"/>
</dbReference>
<sequence>MSGSLQSTFDEYFQVDDSNQVNLFVVQSTQVPQTQAELESNIPALFKLANEINELDSNALRPLRNLGDVATELASFLQAQSRKIDLIMSHILATEQPDEDNVYCDSYGGGGLKVTLPEKMAIGTHLRTKLFLNHEASAIYCYTQVIATERLEPQKIQHTLAFVQIRDSDQELVVRASLHAQTRQLKKRQLAQNKAQSS</sequence>
<dbReference type="RefSeq" id="WP_138589486.1">
    <property type="nucleotide sequence ID" value="NZ_PNBW01000070.1"/>
</dbReference>
<keyword evidence="3" id="KW-1185">Reference proteome</keyword>
<dbReference type="EMBL" id="PNBX01000002">
    <property type="protein sequence ID" value="TMO70629.1"/>
    <property type="molecule type" value="Genomic_DNA"/>
</dbReference>
<evidence type="ECO:0000313" key="2">
    <source>
        <dbReference type="EMBL" id="TMO72957.1"/>
    </source>
</evidence>
<evidence type="ECO:0000313" key="1">
    <source>
        <dbReference type="EMBL" id="TMO70629.1"/>
    </source>
</evidence>
<comment type="caution">
    <text evidence="1">The sequence shown here is derived from an EMBL/GenBank/DDBJ whole genome shotgun (WGS) entry which is preliminary data.</text>
</comment>
<dbReference type="Proteomes" id="UP000307217">
    <property type="component" value="Unassembled WGS sequence"/>
</dbReference>
<reference evidence="1" key="3">
    <citation type="submission" date="2019-09" db="EMBL/GenBank/DDBJ databases">
        <title>Co-occurence of chitin degradation, pigmentation and bioactivity in marine Pseudoalteromonas.</title>
        <authorList>
            <person name="Sonnenschein E.C."/>
            <person name="Bech P.K."/>
        </authorList>
    </citation>
    <scope>NUCLEOTIDE SEQUENCE</scope>
    <source>
        <strain evidence="1">S3790</strain>
        <strain evidence="2 3">S3895</strain>
    </source>
</reference>
<protein>
    <submittedName>
        <fullName evidence="1">PilZ domain-containing protein</fullName>
    </submittedName>
</protein>
<dbReference type="AlphaFoldDB" id="A0A5S3VE64"/>
<proteinExistence type="predicted"/>
<accession>A0A5S3VE64</accession>
<evidence type="ECO:0000313" key="3">
    <source>
        <dbReference type="Proteomes" id="UP000307164"/>
    </source>
</evidence>
<dbReference type="Proteomes" id="UP000307164">
    <property type="component" value="Unassembled WGS sequence"/>
</dbReference>
<reference evidence="4" key="2">
    <citation type="submission" date="2019-06" db="EMBL/GenBank/DDBJ databases">
        <title>Co-occurence of chitin degradation, pigmentation and bioactivity in marine Pseudoalteromonas.</title>
        <authorList>
            <person name="Sonnenschein E.C."/>
            <person name="Bech P.K."/>
        </authorList>
    </citation>
    <scope>NUCLEOTIDE SEQUENCE [LARGE SCALE GENOMIC DNA]</scope>
    <source>
        <strain evidence="4">S3790</strain>
    </source>
</reference>
<evidence type="ECO:0000313" key="4">
    <source>
        <dbReference type="Proteomes" id="UP000307217"/>
    </source>
</evidence>